<organism evidence="1 2">
    <name type="scientific">Apiospora marii</name>
    <dbReference type="NCBI Taxonomy" id="335849"/>
    <lineage>
        <taxon>Eukaryota</taxon>
        <taxon>Fungi</taxon>
        <taxon>Dikarya</taxon>
        <taxon>Ascomycota</taxon>
        <taxon>Pezizomycotina</taxon>
        <taxon>Sordariomycetes</taxon>
        <taxon>Xylariomycetidae</taxon>
        <taxon>Amphisphaeriales</taxon>
        <taxon>Apiosporaceae</taxon>
        <taxon>Apiospora</taxon>
    </lineage>
</organism>
<gene>
    <name evidence="1" type="ORF">PG991_009222</name>
</gene>
<protein>
    <recommendedName>
        <fullName evidence="3">HIT domain-containing protein</fullName>
    </recommendedName>
</protein>
<keyword evidence="2" id="KW-1185">Reference proteome</keyword>
<evidence type="ECO:0000313" key="2">
    <source>
        <dbReference type="Proteomes" id="UP001396898"/>
    </source>
</evidence>
<dbReference type="EMBL" id="JAQQWI010000013">
    <property type="protein sequence ID" value="KAK8013629.1"/>
    <property type="molecule type" value="Genomic_DNA"/>
</dbReference>
<evidence type="ECO:0008006" key="3">
    <source>
        <dbReference type="Google" id="ProtNLM"/>
    </source>
</evidence>
<dbReference type="SUPFAM" id="SSF54197">
    <property type="entry name" value="HIT-like"/>
    <property type="match status" value="1"/>
</dbReference>
<comment type="caution">
    <text evidence="1">The sequence shown here is derived from an EMBL/GenBank/DDBJ whole genome shotgun (WGS) entry which is preliminary data.</text>
</comment>
<dbReference type="PANTHER" id="PTHR12486">
    <property type="entry name" value="APRATAXIN-RELATED"/>
    <property type="match status" value="1"/>
</dbReference>
<reference evidence="1 2" key="1">
    <citation type="submission" date="2023-01" db="EMBL/GenBank/DDBJ databases">
        <title>Analysis of 21 Apiospora genomes using comparative genomics revels a genus with tremendous synthesis potential of carbohydrate active enzymes and secondary metabolites.</title>
        <authorList>
            <person name="Sorensen T."/>
        </authorList>
    </citation>
    <scope>NUCLEOTIDE SEQUENCE [LARGE SCALE GENOMIC DNA]</scope>
    <source>
        <strain evidence="1 2">CBS 20057</strain>
    </source>
</reference>
<name>A0ABR1RK25_9PEZI</name>
<dbReference type="Proteomes" id="UP001396898">
    <property type="component" value="Unassembled WGS sequence"/>
</dbReference>
<evidence type="ECO:0000313" key="1">
    <source>
        <dbReference type="EMBL" id="KAK8013629.1"/>
    </source>
</evidence>
<dbReference type="InterPro" id="IPR036265">
    <property type="entry name" value="HIT-like_sf"/>
</dbReference>
<dbReference type="Pfam" id="PF11969">
    <property type="entry name" value="DcpS_C"/>
    <property type="match status" value="1"/>
</dbReference>
<dbReference type="Gene3D" id="3.30.428.10">
    <property type="entry name" value="HIT-like"/>
    <property type="match status" value="1"/>
</dbReference>
<sequence length="210" mass="24158">MTVSKNFEELYKTELDGMQYEFTNKQDAIAQQISQFWAHSQATGGVKAYLEGDEGHDYAKIDKWVQARTPFTDPPNEKLAENDEVFIIGNRASFDVTQYDKASSAGMSMIHLLALPRKSIYNGVSLNKENVYLIDNMTDLFKSSWKKAEFRNKVFLESSIHQFQAENFKFGLHLFPDRSIPHLHMHIIAATKSMREYSTSHHDQKTKDAL</sequence>
<proteinExistence type="predicted"/>
<accession>A0ABR1RK25</accession>